<evidence type="ECO:0000256" key="1">
    <source>
        <dbReference type="ARBA" id="ARBA00023186"/>
    </source>
</evidence>
<evidence type="ECO:0000313" key="2">
    <source>
        <dbReference type="EMBL" id="OXE47581.1"/>
    </source>
</evidence>
<comment type="caution">
    <text evidence="2">The sequence shown here is derived from an EMBL/GenBank/DDBJ whole genome shotgun (WGS) entry which is preliminary data.</text>
</comment>
<reference evidence="3" key="1">
    <citation type="submission" date="2017-05" db="EMBL/GenBank/DDBJ databases">
        <title>Improved OligoMM genomes.</title>
        <authorList>
            <person name="Garzetti D."/>
        </authorList>
    </citation>
    <scope>NUCLEOTIDE SEQUENCE [LARGE SCALE GENOMIC DNA]</scope>
    <source>
        <strain evidence="3">YL45</strain>
    </source>
</reference>
<keyword evidence="1" id="KW-0143">Chaperone</keyword>
<dbReference type="PANTHER" id="PTHR34227">
    <property type="entry name" value="CHAPERONE PROTEIN YCDY"/>
    <property type="match status" value="1"/>
</dbReference>
<keyword evidence="3" id="KW-1185">Reference proteome</keyword>
<dbReference type="PANTHER" id="PTHR34227:SF1">
    <property type="entry name" value="DIMETHYL SULFOXIDE REDUCTASE CHAPERONE-RELATED"/>
    <property type="match status" value="1"/>
</dbReference>
<evidence type="ECO:0000313" key="3">
    <source>
        <dbReference type="Proteomes" id="UP000214610"/>
    </source>
</evidence>
<sequence>MQLNDSMIIGPYYPSYEELFDFEINYTLLSRLFKSEITQDAKEALLGLKLSDYCDHPLISKGARWIDEAIRQEEPDNQLDLLAAEYAAAFIGTAGSKAAYPYESVYTSAQGLVMQKAYEQVRRIYRDHGLENQSDLYDDHIALELDYLAYLCRRAKNEKPASPEYMNFLRDQATFLEKHIFNWLPKFLKKIHENVDSCFYRGAAMMLEGTCQDHQRMLSWVQFDEACD</sequence>
<dbReference type="InterPro" id="IPR036411">
    <property type="entry name" value="TorD-like_sf"/>
</dbReference>
<dbReference type="InterPro" id="IPR050289">
    <property type="entry name" value="TorD/DmsD_chaperones"/>
</dbReference>
<organism evidence="2 3">
    <name type="scientific">Turicimonas muris</name>
    <dbReference type="NCBI Taxonomy" id="1796652"/>
    <lineage>
        <taxon>Bacteria</taxon>
        <taxon>Pseudomonadati</taxon>
        <taxon>Pseudomonadota</taxon>
        <taxon>Betaproteobacteria</taxon>
        <taxon>Burkholderiales</taxon>
        <taxon>Sutterellaceae</taxon>
        <taxon>Turicimonas</taxon>
    </lineage>
</organism>
<dbReference type="RefSeq" id="WP_066594954.1">
    <property type="nucleotide sequence ID" value="NZ_CAJTBZ010000012.1"/>
</dbReference>
<evidence type="ECO:0008006" key="4">
    <source>
        <dbReference type="Google" id="ProtNLM"/>
    </source>
</evidence>
<dbReference type="GeneID" id="78362597"/>
<gene>
    <name evidence="2" type="ORF">ADH67_07235</name>
</gene>
<dbReference type="SUPFAM" id="SSF89155">
    <property type="entry name" value="TorD-like"/>
    <property type="match status" value="1"/>
</dbReference>
<dbReference type="Pfam" id="PF02613">
    <property type="entry name" value="Nitrate_red_del"/>
    <property type="match status" value="1"/>
</dbReference>
<dbReference type="Gene3D" id="1.10.3480.10">
    <property type="entry name" value="TorD-like"/>
    <property type="match status" value="1"/>
</dbReference>
<dbReference type="EMBL" id="NHMP01000004">
    <property type="protein sequence ID" value="OXE47581.1"/>
    <property type="molecule type" value="Genomic_DNA"/>
</dbReference>
<dbReference type="AlphaFoldDB" id="A0A227KI03"/>
<name>A0A227KI03_9BURK</name>
<dbReference type="Proteomes" id="UP000214610">
    <property type="component" value="Unassembled WGS sequence"/>
</dbReference>
<proteinExistence type="predicted"/>
<accession>A0A227KI03</accession>
<protein>
    <recommendedName>
        <fullName evidence="4">Molecular chaperone TorD</fullName>
    </recommendedName>
</protein>
<dbReference type="InterPro" id="IPR020945">
    <property type="entry name" value="DMSO/NO3_reduct_chaperone"/>
</dbReference>